<keyword evidence="5" id="KW-0732">Signal</keyword>
<dbReference type="GO" id="GO:0005886">
    <property type="term" value="C:plasma membrane"/>
    <property type="evidence" value="ECO:0007669"/>
    <property type="project" value="TreeGrafter"/>
</dbReference>
<dbReference type="InterPro" id="IPR006068">
    <property type="entry name" value="ATPase_P-typ_cation-transptr_C"/>
</dbReference>
<feature type="chain" id="PRO_5012664185" evidence="5">
    <location>
        <begin position="29"/>
        <end position="188"/>
    </location>
</feature>
<dbReference type="AlphaFoldDB" id="A0A1V9YXH3"/>
<evidence type="ECO:0000256" key="3">
    <source>
        <dbReference type="ARBA" id="ARBA00022842"/>
    </source>
</evidence>
<keyword evidence="9" id="KW-1185">Reference proteome</keyword>
<evidence type="ECO:0000256" key="1">
    <source>
        <dbReference type="ARBA" id="ARBA00004127"/>
    </source>
</evidence>
<dbReference type="InterPro" id="IPR022141">
    <property type="entry name" value="ATP_Ca_trans_C"/>
</dbReference>
<protein>
    <submittedName>
        <fullName evidence="8">P-type ATPase (P-ATPase) Superfamily</fullName>
    </submittedName>
</protein>
<comment type="subcellular location">
    <subcellularLocation>
        <location evidence="1">Endomembrane system</location>
        <topology evidence="1">Multi-pass membrane protein</topology>
    </subcellularLocation>
</comment>
<dbReference type="InterPro" id="IPR023298">
    <property type="entry name" value="ATPase_P-typ_TM_dom_sf"/>
</dbReference>
<feature type="transmembrane region" description="Helical" evidence="4">
    <location>
        <begin position="77"/>
        <end position="97"/>
    </location>
</feature>
<dbReference type="GO" id="GO:0012505">
    <property type="term" value="C:endomembrane system"/>
    <property type="evidence" value="ECO:0007669"/>
    <property type="project" value="UniProtKB-SubCell"/>
</dbReference>
<evidence type="ECO:0000313" key="8">
    <source>
        <dbReference type="EMBL" id="OQR90392.1"/>
    </source>
</evidence>
<evidence type="ECO:0000259" key="7">
    <source>
        <dbReference type="Pfam" id="PF12424"/>
    </source>
</evidence>
<gene>
    <name evidence="8" type="ORF">ACHHYP_05568</name>
</gene>
<evidence type="ECO:0000256" key="4">
    <source>
        <dbReference type="SAM" id="Phobius"/>
    </source>
</evidence>
<feature type="domain" description="Cation-transporting P-type ATPase C-terminal" evidence="6">
    <location>
        <begin position="1"/>
        <end position="129"/>
    </location>
</feature>
<organism evidence="8 9">
    <name type="scientific">Achlya hypogyna</name>
    <name type="common">Oomycete</name>
    <name type="synonym">Protoachlya hypogyna</name>
    <dbReference type="NCBI Taxonomy" id="1202772"/>
    <lineage>
        <taxon>Eukaryota</taxon>
        <taxon>Sar</taxon>
        <taxon>Stramenopiles</taxon>
        <taxon>Oomycota</taxon>
        <taxon>Saprolegniomycetes</taxon>
        <taxon>Saprolegniales</taxon>
        <taxon>Achlyaceae</taxon>
        <taxon>Achlya</taxon>
    </lineage>
</organism>
<evidence type="ECO:0000259" key="6">
    <source>
        <dbReference type="Pfam" id="PF00689"/>
    </source>
</evidence>
<dbReference type="OrthoDB" id="71458at2759"/>
<dbReference type="PANTHER" id="PTHR24093">
    <property type="entry name" value="CATION TRANSPORTING ATPASE"/>
    <property type="match status" value="1"/>
</dbReference>
<accession>A0A1V9YXH3</accession>
<dbReference type="SUPFAM" id="SSF81665">
    <property type="entry name" value="Calcium ATPase, transmembrane domain M"/>
    <property type="match status" value="1"/>
</dbReference>
<keyword evidence="4" id="KW-1133">Transmembrane helix</keyword>
<comment type="caution">
    <text evidence="8">The sequence shown here is derived from an EMBL/GenBank/DDBJ whole genome shotgun (WGS) entry which is preliminary data.</text>
</comment>
<dbReference type="Pfam" id="PF00689">
    <property type="entry name" value="Cation_ATPase_C"/>
    <property type="match status" value="1"/>
</dbReference>
<keyword evidence="4" id="KW-0472">Membrane</keyword>
<evidence type="ECO:0000313" key="9">
    <source>
        <dbReference type="Proteomes" id="UP000243579"/>
    </source>
</evidence>
<dbReference type="GO" id="GO:0005388">
    <property type="term" value="F:P-type calcium transporter activity"/>
    <property type="evidence" value="ECO:0007669"/>
    <property type="project" value="InterPro"/>
</dbReference>
<feature type="transmembrane region" description="Helical" evidence="4">
    <location>
        <begin position="109"/>
        <end position="130"/>
    </location>
</feature>
<evidence type="ECO:0000256" key="2">
    <source>
        <dbReference type="ARBA" id="ARBA00022723"/>
    </source>
</evidence>
<dbReference type="PANTHER" id="PTHR24093:SF369">
    <property type="entry name" value="CALCIUM-TRANSPORTING ATPASE"/>
    <property type="match status" value="1"/>
</dbReference>
<dbReference type="EMBL" id="JNBR01000634">
    <property type="protein sequence ID" value="OQR90392.1"/>
    <property type="molecule type" value="Genomic_DNA"/>
</dbReference>
<dbReference type="Gene3D" id="1.20.1110.10">
    <property type="entry name" value="Calcium-transporting ATPase, transmembrane domain"/>
    <property type="match status" value="1"/>
</dbReference>
<reference evidence="8 9" key="1">
    <citation type="journal article" date="2014" name="Genome Biol. Evol.">
        <title>The secreted proteins of Achlya hypogyna and Thraustotheca clavata identify the ancestral oomycete secretome and reveal gene acquisitions by horizontal gene transfer.</title>
        <authorList>
            <person name="Misner I."/>
            <person name="Blouin N."/>
            <person name="Leonard G."/>
            <person name="Richards T.A."/>
            <person name="Lane C.E."/>
        </authorList>
    </citation>
    <scope>NUCLEOTIDE SEQUENCE [LARGE SCALE GENOMIC DNA]</scope>
    <source>
        <strain evidence="8 9">ATCC 48635</strain>
    </source>
</reference>
<evidence type="ECO:0000256" key="5">
    <source>
        <dbReference type="SAM" id="SignalP"/>
    </source>
</evidence>
<feature type="signal peptide" evidence="5">
    <location>
        <begin position="1"/>
        <end position="28"/>
    </location>
</feature>
<keyword evidence="2" id="KW-0479">Metal-binding</keyword>
<proteinExistence type="predicted"/>
<keyword evidence="3" id="KW-0460">Magnesium</keyword>
<feature type="domain" description="Plasma membrane calcium transporting P-type ATPase C-terminal" evidence="7">
    <location>
        <begin position="157"/>
        <end position="179"/>
    </location>
</feature>
<name>A0A1V9YXH3_ACHHY</name>
<dbReference type="STRING" id="1202772.A0A1V9YXH3"/>
<feature type="transmembrane region" description="Helical" evidence="4">
    <location>
        <begin position="38"/>
        <end position="57"/>
    </location>
</feature>
<dbReference type="Proteomes" id="UP000243579">
    <property type="component" value="Unassembled WGS sequence"/>
</dbReference>
<dbReference type="Pfam" id="PF12424">
    <property type="entry name" value="ATP_Ca_trans_C"/>
    <property type="match status" value="1"/>
</dbReference>
<keyword evidence="4" id="KW-0812">Transmembrane</keyword>
<dbReference type="GO" id="GO:0046872">
    <property type="term" value="F:metal ion binding"/>
    <property type="evidence" value="ECO:0007669"/>
    <property type="project" value="UniProtKB-KW"/>
</dbReference>
<sequence>MTKHIMGQSLFQLTVLLVLTFYGDVLLGVPSGYKTGPTVHYTMVFNTFVFLQLFNEVNARRIHDELNVFAGFFSNKLYVAITVLQAAMQVLIVQFGGLPFKCVPLSSTQWLICLGLGAASLPVGLVLRLIETKDMPKSMGLWREAEPADASARGKELWTRGLARVRTQIRVVKAFKRSMGQRRLAIEN</sequence>